<dbReference type="STRING" id="171693.BN988_02182"/>
<protein>
    <submittedName>
        <fullName evidence="1">Uncharacterized protein</fullName>
    </submittedName>
</protein>
<dbReference type="Proteomes" id="UP000028863">
    <property type="component" value="Unassembled WGS sequence"/>
</dbReference>
<comment type="caution">
    <text evidence="1">The sequence shown here is derived from an EMBL/GenBank/DDBJ whole genome shotgun (WGS) entry which is preliminary data.</text>
</comment>
<reference evidence="1" key="1">
    <citation type="submission" date="2014-03" db="EMBL/GenBank/DDBJ databases">
        <title>Draft genome sequencing of Oceanobacillus picturae strain S1 isolated from human gut.</title>
        <authorList>
            <person name="Croce O."/>
            <person name="Lagier J.C."/>
            <person name="Raoult D."/>
        </authorList>
    </citation>
    <scope>NUCLEOTIDE SEQUENCE [LARGE SCALE GENOMIC DNA]</scope>
    <source>
        <strain evidence="1">S1</strain>
    </source>
</reference>
<sequence length="78" mass="9098">MVEKIYNTNQLNGRVQIYNLFSLRDPKNVDAILNFEELAEKNVIDPMEVVPSAEELQGHPWICLGWGINSEKRYKHLQ</sequence>
<gene>
    <name evidence="1" type="ORF">BN988_02182</name>
</gene>
<evidence type="ECO:0000313" key="2">
    <source>
        <dbReference type="Proteomes" id="UP000028863"/>
    </source>
</evidence>
<proteinExistence type="predicted"/>
<keyword evidence="2" id="KW-1185">Reference proteome</keyword>
<dbReference type="EMBL" id="CCAX010000001">
    <property type="protein sequence ID" value="CDO03664.1"/>
    <property type="molecule type" value="Genomic_DNA"/>
</dbReference>
<organism evidence="1 2">
    <name type="scientific">Oceanobacillus picturae</name>
    <dbReference type="NCBI Taxonomy" id="171693"/>
    <lineage>
        <taxon>Bacteria</taxon>
        <taxon>Bacillati</taxon>
        <taxon>Bacillota</taxon>
        <taxon>Bacilli</taxon>
        <taxon>Bacillales</taxon>
        <taxon>Bacillaceae</taxon>
        <taxon>Oceanobacillus</taxon>
    </lineage>
</organism>
<dbReference type="AlphaFoldDB" id="W9AD64"/>
<reference evidence="1" key="2">
    <citation type="submission" date="2014-03" db="EMBL/GenBank/DDBJ databases">
        <authorList>
            <person name="Urmite Genomes"/>
        </authorList>
    </citation>
    <scope>NUCLEOTIDE SEQUENCE</scope>
    <source>
        <strain evidence="1">S1</strain>
    </source>
</reference>
<accession>W9AD64</accession>
<evidence type="ECO:0000313" key="1">
    <source>
        <dbReference type="EMBL" id="CDO03664.1"/>
    </source>
</evidence>
<name>W9AD64_9BACI</name>